<evidence type="ECO:0000313" key="3">
    <source>
        <dbReference type="Proteomes" id="UP001300502"/>
    </source>
</evidence>
<name>A0AAV9INT7_9RHOD</name>
<evidence type="ECO:0000313" key="2">
    <source>
        <dbReference type="EMBL" id="KAK4529085.1"/>
    </source>
</evidence>
<protein>
    <recommendedName>
        <fullName evidence="4">Peptide-O-fucosyltransferase</fullName>
    </recommendedName>
</protein>
<evidence type="ECO:0008006" key="4">
    <source>
        <dbReference type="Google" id="ProtNLM"/>
    </source>
</evidence>
<proteinExistence type="predicted"/>
<evidence type="ECO:0000256" key="1">
    <source>
        <dbReference type="SAM" id="SignalP"/>
    </source>
</evidence>
<comment type="caution">
    <text evidence="2">The sequence shown here is derived from an EMBL/GenBank/DDBJ whole genome shotgun (WGS) entry which is preliminary data.</text>
</comment>
<keyword evidence="3" id="KW-1185">Reference proteome</keyword>
<feature type="signal peptide" evidence="1">
    <location>
        <begin position="1"/>
        <end position="18"/>
    </location>
</feature>
<feature type="chain" id="PRO_5043810151" description="Peptide-O-fucosyltransferase" evidence="1">
    <location>
        <begin position="19"/>
        <end position="445"/>
    </location>
</feature>
<keyword evidence="1" id="KW-0732">Signal</keyword>
<accession>A0AAV9INT7</accession>
<dbReference type="Proteomes" id="UP001300502">
    <property type="component" value="Unassembled WGS sequence"/>
</dbReference>
<gene>
    <name evidence="2" type="ORF">GAYE_SCF7681MG7037</name>
</gene>
<reference evidence="2 3" key="1">
    <citation type="submission" date="2022-07" db="EMBL/GenBank/DDBJ databases">
        <title>Genome-wide signatures of adaptation to extreme environments.</title>
        <authorList>
            <person name="Cho C.H."/>
            <person name="Yoon H.S."/>
        </authorList>
    </citation>
    <scope>NUCLEOTIDE SEQUENCE [LARGE SCALE GENOMIC DNA]</scope>
    <source>
        <strain evidence="2 3">108.79 E11</strain>
    </source>
</reference>
<dbReference type="AlphaFoldDB" id="A0AAV9INT7"/>
<dbReference type="EMBL" id="JANCYU010000075">
    <property type="protein sequence ID" value="KAK4529085.1"/>
    <property type="molecule type" value="Genomic_DNA"/>
</dbReference>
<organism evidence="2 3">
    <name type="scientific">Galdieria yellowstonensis</name>
    <dbReference type="NCBI Taxonomy" id="3028027"/>
    <lineage>
        <taxon>Eukaryota</taxon>
        <taxon>Rhodophyta</taxon>
        <taxon>Bangiophyceae</taxon>
        <taxon>Galdieriales</taxon>
        <taxon>Galdieriaceae</taxon>
        <taxon>Galdieria</taxon>
    </lineage>
</organism>
<sequence>MFVIFLCIWLVHYTRKQASPRYSQVFDSIVLGESIPKSRPLRFLYYQNILTLCDCPYLPQGAIPMDDYAETLFSLLGKNNSHNGNHRPWEAIYAMPGISHARTNLACLLQEATLLGAIAVLPPVCLSPIHNNDHRLIRTHWSRYLYIDKLQQGFPLVWNISLLEDKLLWFPEYANISHPLRRNACDDENIFAVPFSKKYQQHVAFFSETTPTHVLQSSKAMVLVRQFLHTNQEYKICSSLLNDHQPWLGTRQRQRIENVWSYFWSSGETDPLPAVQYIQHSLFPSSNKHEFFCLHLRRGDKLNEPRYPCLDKYTRGPHIYSVLRNASVPCGMKIYVLTNERDPQVLDSLLQRNRNNSNCEYRWIYRQHIPYLQQSKYIQDNYLLYETEKRICPYAVGYVETHRTNPNYRHLSPWNLRLTPYEEECSNNQLPECQCLYVAADYEDR</sequence>